<name>A0A0B1T2C4_OESDE</name>
<evidence type="ECO:0000259" key="8">
    <source>
        <dbReference type="PROSITE" id="PS50157"/>
    </source>
</evidence>
<evidence type="ECO:0000256" key="1">
    <source>
        <dbReference type="ARBA" id="ARBA00004123"/>
    </source>
</evidence>
<dbReference type="PANTHER" id="PTHR24388:SF54">
    <property type="entry name" value="PROTEIN ESCARGOT"/>
    <property type="match status" value="1"/>
</dbReference>
<accession>A0A0B1T2C4</accession>
<dbReference type="InterPro" id="IPR013087">
    <property type="entry name" value="Znf_C2H2_type"/>
</dbReference>
<dbReference type="Proteomes" id="UP000053660">
    <property type="component" value="Unassembled WGS sequence"/>
</dbReference>
<dbReference type="PROSITE" id="PS50157">
    <property type="entry name" value="ZINC_FINGER_C2H2_2"/>
    <property type="match status" value="1"/>
</dbReference>
<dbReference type="InterPro" id="IPR036236">
    <property type="entry name" value="Znf_C2H2_sf"/>
</dbReference>
<sequence length="204" mass="23255">MKGFQTPLESKENTDAELEECAESEIERRVKEEECPYECRIVSNNNVIRSPNGCHAAGCYGTERRAAHPSKKLEIIVLKLRSKRSISEPAEIIAEKCDEQEQTCSFARPKKDRSCPFCSEVFASMQSRKRHITRRHPDRANDKLVNLHMYSCVPSKELPFICDTCHKTFSNVSSLHSHCKSIHEGIKDFICSVCKKAYGRACEL</sequence>
<evidence type="ECO:0000256" key="2">
    <source>
        <dbReference type="ARBA" id="ARBA00022723"/>
    </source>
</evidence>
<keyword evidence="10" id="KW-1185">Reference proteome</keyword>
<dbReference type="GO" id="GO:0005634">
    <property type="term" value="C:nucleus"/>
    <property type="evidence" value="ECO:0007669"/>
    <property type="project" value="UniProtKB-SubCell"/>
</dbReference>
<dbReference type="SMART" id="SM00355">
    <property type="entry name" value="ZnF_C2H2"/>
    <property type="match status" value="2"/>
</dbReference>
<dbReference type="GO" id="GO:0000981">
    <property type="term" value="F:DNA-binding transcription factor activity, RNA polymerase II-specific"/>
    <property type="evidence" value="ECO:0007669"/>
    <property type="project" value="TreeGrafter"/>
</dbReference>
<dbReference type="PANTHER" id="PTHR24388">
    <property type="entry name" value="ZINC FINGER PROTEIN"/>
    <property type="match status" value="1"/>
</dbReference>
<dbReference type="Pfam" id="PF13912">
    <property type="entry name" value="zf-C2H2_6"/>
    <property type="match status" value="1"/>
</dbReference>
<dbReference type="PROSITE" id="PS00028">
    <property type="entry name" value="ZINC_FINGER_C2H2_1"/>
    <property type="match status" value="2"/>
</dbReference>
<dbReference type="OrthoDB" id="6077919at2759"/>
<dbReference type="GO" id="GO:0008270">
    <property type="term" value="F:zinc ion binding"/>
    <property type="evidence" value="ECO:0007669"/>
    <property type="project" value="UniProtKB-KW"/>
</dbReference>
<keyword evidence="2" id="KW-0479">Metal-binding</keyword>
<evidence type="ECO:0000256" key="7">
    <source>
        <dbReference type="PROSITE-ProRule" id="PRU00042"/>
    </source>
</evidence>
<dbReference type="Gene3D" id="3.30.160.60">
    <property type="entry name" value="Classic Zinc Finger"/>
    <property type="match status" value="1"/>
</dbReference>
<keyword evidence="3" id="KW-0677">Repeat</keyword>
<protein>
    <submittedName>
        <fullName evidence="9">Zinc finger, C2H2 type</fullName>
    </submittedName>
</protein>
<evidence type="ECO:0000313" key="10">
    <source>
        <dbReference type="Proteomes" id="UP000053660"/>
    </source>
</evidence>
<organism evidence="9 10">
    <name type="scientific">Oesophagostomum dentatum</name>
    <name type="common">Nodular worm</name>
    <dbReference type="NCBI Taxonomy" id="61180"/>
    <lineage>
        <taxon>Eukaryota</taxon>
        <taxon>Metazoa</taxon>
        <taxon>Ecdysozoa</taxon>
        <taxon>Nematoda</taxon>
        <taxon>Chromadorea</taxon>
        <taxon>Rhabditida</taxon>
        <taxon>Rhabditina</taxon>
        <taxon>Rhabditomorpha</taxon>
        <taxon>Strongyloidea</taxon>
        <taxon>Strongylidae</taxon>
        <taxon>Oesophagostomum</taxon>
    </lineage>
</organism>
<dbReference type="InterPro" id="IPR050527">
    <property type="entry name" value="Snail/Krueppel_Znf"/>
</dbReference>
<reference evidence="9 10" key="1">
    <citation type="submission" date="2014-03" db="EMBL/GenBank/DDBJ databases">
        <title>Draft genome of the hookworm Oesophagostomum dentatum.</title>
        <authorList>
            <person name="Mitreva M."/>
        </authorList>
    </citation>
    <scope>NUCLEOTIDE SEQUENCE [LARGE SCALE GENOMIC DNA]</scope>
    <source>
        <strain evidence="9 10">OD-Hann</strain>
    </source>
</reference>
<proteinExistence type="predicted"/>
<keyword evidence="4 7" id="KW-0863">Zinc-finger</keyword>
<dbReference type="GO" id="GO:0000978">
    <property type="term" value="F:RNA polymerase II cis-regulatory region sequence-specific DNA binding"/>
    <property type="evidence" value="ECO:0007669"/>
    <property type="project" value="TreeGrafter"/>
</dbReference>
<evidence type="ECO:0000256" key="3">
    <source>
        <dbReference type="ARBA" id="ARBA00022737"/>
    </source>
</evidence>
<keyword evidence="5" id="KW-0862">Zinc</keyword>
<evidence type="ECO:0000256" key="5">
    <source>
        <dbReference type="ARBA" id="ARBA00022833"/>
    </source>
</evidence>
<dbReference type="AlphaFoldDB" id="A0A0B1T2C4"/>
<dbReference type="SUPFAM" id="SSF57667">
    <property type="entry name" value="beta-beta-alpha zinc fingers"/>
    <property type="match status" value="1"/>
</dbReference>
<evidence type="ECO:0000256" key="4">
    <source>
        <dbReference type="ARBA" id="ARBA00022771"/>
    </source>
</evidence>
<dbReference type="EMBL" id="KN551893">
    <property type="protein sequence ID" value="KHJ91663.1"/>
    <property type="molecule type" value="Genomic_DNA"/>
</dbReference>
<evidence type="ECO:0000313" key="9">
    <source>
        <dbReference type="EMBL" id="KHJ91663.1"/>
    </source>
</evidence>
<gene>
    <name evidence="9" type="ORF">OESDEN_08467</name>
</gene>
<feature type="domain" description="C2H2-type" evidence="8">
    <location>
        <begin position="160"/>
        <end position="188"/>
    </location>
</feature>
<evidence type="ECO:0000256" key="6">
    <source>
        <dbReference type="ARBA" id="ARBA00023242"/>
    </source>
</evidence>
<comment type="subcellular location">
    <subcellularLocation>
        <location evidence="1">Nucleus</location>
    </subcellularLocation>
</comment>
<keyword evidence="6" id="KW-0539">Nucleus</keyword>